<feature type="region of interest" description="Disordered" evidence="1">
    <location>
        <begin position="1"/>
        <end position="23"/>
    </location>
</feature>
<feature type="region of interest" description="Disordered" evidence="1">
    <location>
        <begin position="39"/>
        <end position="63"/>
    </location>
</feature>
<evidence type="ECO:0000313" key="2">
    <source>
        <dbReference type="EMBL" id="ABF54333.1"/>
    </source>
</evidence>
<dbReference type="AlphaFoldDB" id="Q1GPT9"/>
<protein>
    <submittedName>
        <fullName evidence="2">Uncharacterized protein</fullName>
    </submittedName>
</protein>
<reference evidence="2 3" key="1">
    <citation type="journal article" date="2009" name="Proc. Natl. Acad. Sci. U.S.A.">
        <title>The genomic basis of trophic strategy in marine bacteria.</title>
        <authorList>
            <person name="Lauro F.M."/>
            <person name="McDougald D."/>
            <person name="Thomas T."/>
            <person name="Williams T.J."/>
            <person name="Egan S."/>
            <person name="Rice S."/>
            <person name="DeMaere M.Z."/>
            <person name="Ting L."/>
            <person name="Ertan H."/>
            <person name="Johnson J."/>
            <person name="Ferriera S."/>
            <person name="Lapidus A."/>
            <person name="Anderson I."/>
            <person name="Kyrpides N."/>
            <person name="Munk A.C."/>
            <person name="Detter C."/>
            <person name="Han C.S."/>
            <person name="Brown M.V."/>
            <person name="Robb F.T."/>
            <person name="Kjelleberg S."/>
            <person name="Cavicchioli R."/>
        </authorList>
    </citation>
    <scope>NUCLEOTIDE SEQUENCE [LARGE SCALE GENOMIC DNA]</scope>
    <source>
        <strain evidence="3">DSM 13593 / LMG 18877 / RB2256</strain>
    </source>
</reference>
<dbReference type="EMBL" id="CP000356">
    <property type="protein sequence ID" value="ABF54333.1"/>
    <property type="molecule type" value="Genomic_DNA"/>
</dbReference>
<evidence type="ECO:0000256" key="1">
    <source>
        <dbReference type="SAM" id="MobiDB-lite"/>
    </source>
</evidence>
<name>Q1GPT9_SPHAL</name>
<dbReference type="HOGENOM" id="CLU_1766821_0_0_5"/>
<proteinExistence type="predicted"/>
<gene>
    <name evidence="2" type="ordered locus">Sala_2627</name>
</gene>
<dbReference type="KEGG" id="sal:Sala_2627"/>
<organism evidence="2 3">
    <name type="scientific">Sphingopyxis alaskensis (strain DSM 13593 / LMG 18877 / RB2256)</name>
    <name type="common">Sphingomonas alaskensis</name>
    <dbReference type="NCBI Taxonomy" id="317655"/>
    <lineage>
        <taxon>Bacteria</taxon>
        <taxon>Pseudomonadati</taxon>
        <taxon>Pseudomonadota</taxon>
        <taxon>Alphaproteobacteria</taxon>
        <taxon>Sphingomonadales</taxon>
        <taxon>Sphingomonadaceae</taxon>
        <taxon>Sphingopyxis</taxon>
    </lineage>
</organism>
<sequence length="147" mass="14942">MRSARMIGQASRSNDAASAKPDGAVSRMTVVGASDACQSAGSSAANEPGAQGKGEAPAPGHHLLLLGGAPPRAHDLLIIGLIAGIAPQKLLCKSRLVEKAPIAIAGLFAGHARSPECRSAGCRLAFLRAIPTTREADPHLWGCPPAQ</sequence>
<evidence type="ECO:0000313" key="3">
    <source>
        <dbReference type="Proteomes" id="UP000006578"/>
    </source>
</evidence>
<accession>Q1GPT9</accession>
<keyword evidence="3" id="KW-1185">Reference proteome</keyword>
<dbReference type="Proteomes" id="UP000006578">
    <property type="component" value="Chromosome"/>
</dbReference>